<dbReference type="Pfam" id="PF05089">
    <property type="entry name" value="NAGLU"/>
    <property type="match status" value="1"/>
</dbReference>
<dbReference type="AlphaFoldDB" id="A0A2N9LPC4"/>
<evidence type="ECO:0000259" key="5">
    <source>
        <dbReference type="Pfam" id="PF12971"/>
    </source>
</evidence>
<dbReference type="InterPro" id="IPR007781">
    <property type="entry name" value="NAGLU"/>
</dbReference>
<dbReference type="Proteomes" id="UP000239735">
    <property type="component" value="Unassembled WGS sequence"/>
</dbReference>
<dbReference type="Gene3D" id="3.30.379.10">
    <property type="entry name" value="Chitobiase/beta-hexosaminidase domain 2-like"/>
    <property type="match status" value="1"/>
</dbReference>
<protein>
    <submittedName>
        <fullName evidence="7">Alpha-N-acetylglucosaminidase</fullName>
    </submittedName>
</protein>
<feature type="chain" id="PRO_5014608291" evidence="3">
    <location>
        <begin position="29"/>
        <end position="764"/>
    </location>
</feature>
<dbReference type="OrthoDB" id="179563at2"/>
<dbReference type="Gene3D" id="3.20.20.80">
    <property type="entry name" value="Glycosidases"/>
    <property type="match status" value="1"/>
</dbReference>
<dbReference type="InterPro" id="IPR017853">
    <property type="entry name" value="GH"/>
</dbReference>
<accession>A0A2N9LPC4</accession>
<gene>
    <name evidence="7" type="ORF">SBA5_470054</name>
</gene>
<dbReference type="InterPro" id="IPR024733">
    <property type="entry name" value="NAGLU_tim-barrel"/>
</dbReference>
<name>A0A2N9LPC4_9BACT</name>
<dbReference type="InterPro" id="IPR024240">
    <property type="entry name" value="NAGLU_N"/>
</dbReference>
<feature type="domain" description="Alpha-N-acetylglucosaminidase C-terminal" evidence="6">
    <location>
        <begin position="460"/>
        <end position="730"/>
    </location>
</feature>
<dbReference type="EMBL" id="OKRB01000105">
    <property type="protein sequence ID" value="SPE24933.1"/>
    <property type="molecule type" value="Genomic_DNA"/>
</dbReference>
<feature type="domain" description="Alpha-N-acetylglucosaminidase tim-barrel" evidence="4">
    <location>
        <begin position="132"/>
        <end position="451"/>
    </location>
</feature>
<dbReference type="InterPro" id="IPR024732">
    <property type="entry name" value="NAGLU_C"/>
</dbReference>
<dbReference type="GO" id="GO:0016787">
    <property type="term" value="F:hydrolase activity"/>
    <property type="evidence" value="ECO:0007669"/>
    <property type="project" value="UniProtKB-KW"/>
</dbReference>
<dbReference type="Pfam" id="PF12971">
    <property type="entry name" value="NAGLU_N"/>
    <property type="match status" value="1"/>
</dbReference>
<feature type="region of interest" description="Disordered" evidence="2">
    <location>
        <begin position="741"/>
        <end position="764"/>
    </location>
</feature>
<dbReference type="Gene3D" id="1.20.120.670">
    <property type="entry name" value="N-acetyl-b-d-glucoasminidase"/>
    <property type="match status" value="1"/>
</dbReference>
<feature type="signal peptide" evidence="3">
    <location>
        <begin position="1"/>
        <end position="28"/>
    </location>
</feature>
<evidence type="ECO:0000259" key="6">
    <source>
        <dbReference type="Pfam" id="PF12972"/>
    </source>
</evidence>
<dbReference type="Pfam" id="PF12972">
    <property type="entry name" value="NAGLU_C"/>
    <property type="match status" value="1"/>
</dbReference>
<evidence type="ECO:0000256" key="3">
    <source>
        <dbReference type="SAM" id="SignalP"/>
    </source>
</evidence>
<evidence type="ECO:0000256" key="1">
    <source>
        <dbReference type="ARBA" id="ARBA00022801"/>
    </source>
</evidence>
<dbReference type="GO" id="GO:0005975">
    <property type="term" value="P:carbohydrate metabolic process"/>
    <property type="evidence" value="ECO:0007669"/>
    <property type="project" value="UniProtKB-ARBA"/>
</dbReference>
<keyword evidence="3" id="KW-0732">Signal</keyword>
<dbReference type="SUPFAM" id="SSF51445">
    <property type="entry name" value="(Trans)glycosidases"/>
    <property type="match status" value="1"/>
</dbReference>
<evidence type="ECO:0000256" key="2">
    <source>
        <dbReference type="SAM" id="MobiDB-lite"/>
    </source>
</evidence>
<reference evidence="8" key="1">
    <citation type="submission" date="2018-02" db="EMBL/GenBank/DDBJ databases">
        <authorList>
            <person name="Hausmann B."/>
        </authorList>
    </citation>
    <scope>NUCLEOTIDE SEQUENCE [LARGE SCALE GENOMIC DNA]</scope>
    <source>
        <strain evidence="8">Peat soil MAG SbA5</strain>
    </source>
</reference>
<feature type="domain" description="Alpha-N-acetylglucosaminidase N-terminal" evidence="5">
    <location>
        <begin position="37"/>
        <end position="117"/>
    </location>
</feature>
<proteinExistence type="predicted"/>
<dbReference type="PANTHER" id="PTHR12872">
    <property type="entry name" value="ALPHA-N-ACETYLGLUCOSAMINIDASE"/>
    <property type="match status" value="1"/>
</dbReference>
<organism evidence="7 8">
    <name type="scientific">Candidatus Sulfuritelmatomonas gaucii</name>
    <dbReference type="NCBI Taxonomy" id="2043161"/>
    <lineage>
        <taxon>Bacteria</taxon>
        <taxon>Pseudomonadati</taxon>
        <taxon>Acidobacteriota</taxon>
        <taxon>Terriglobia</taxon>
        <taxon>Terriglobales</taxon>
        <taxon>Acidobacteriaceae</taxon>
        <taxon>Candidatus Sulfuritelmatomonas</taxon>
    </lineage>
</organism>
<dbReference type="PANTHER" id="PTHR12872:SF1">
    <property type="entry name" value="ALPHA-N-ACETYLGLUCOSAMINIDASE"/>
    <property type="match status" value="1"/>
</dbReference>
<dbReference type="InterPro" id="IPR029018">
    <property type="entry name" value="Hex-like_dom2"/>
</dbReference>
<evidence type="ECO:0000313" key="8">
    <source>
        <dbReference type="Proteomes" id="UP000239735"/>
    </source>
</evidence>
<keyword evidence="1" id="KW-0378">Hydrolase</keyword>
<evidence type="ECO:0000313" key="7">
    <source>
        <dbReference type="EMBL" id="SPE24933.1"/>
    </source>
</evidence>
<evidence type="ECO:0000259" key="4">
    <source>
        <dbReference type="Pfam" id="PF05089"/>
    </source>
</evidence>
<sequence length="764" mass="85073">MMPALNGLLTKALTALCILFATAHVVHAADAKSGQLQPARAALKRLIPSLQSQISLSKISSGDGGDAFRISGTKGNIQVEATSNVAALFGVNWYLRYVAHLQISSNGDQLRFRGKLPGPPEAIEKKSPYRYRYALNENTDGYSTPYWDWAHWEREIDLLAASGINAMLVERGADEVLYRTFRELGYPDGEIRQWIAQPAHQNWQLMGNLCCFDEPISRQLLERRTQSARQMVARLRELGITPVLPGYFGIVPEGFAKRHPGAHVVAQGTWNGFSRPGWLDPRDPLFAEVAAAFYRHERELFGDTSIYDMEPFQEGGTPGKVPVSAAAKRIQQMLNLAHPDALWMMLAWQDNPSPVLLEGVNRNRLLIVDIEQGRTPHEAREADFRGAHYLFGGLWEFGGRTTLGANLYDYAVRLPAMGTRPGSKMAGTAYFSEGLDTNPAAFTLFTEMAWREQPVDVIEWSKGYARSRYGSDDPHAERAWQILMQTVYSGMADSVSNHGERDAATESLFAAQPSLTATKASIWAPDQLRYAPEELESALTELLEAGPAVRATATYQYDLVDVARQVISNWSRAALPQIKDAYDHRDEAQFQSLAQRWLKMMDLEDAMLATNSSFLLGRWLDAVTPWAASDGEMRRLQFDARSILTTWGDRTASEAGLHDYGNKEWAGLISGYYRPRWQLYFDKLAQSMKEGTAPGKIDWFQIGERWNGSLTGYTTRPQGNSWSAANKVAQELGILCRRPEGSGGDLVSSSSACADQEGLRATPK</sequence>